<sequence>MDMPADTPPAAIRSIFSEALDVHVTSVAAVTLALIPLLHKSAAPKVANVTFDLGRITNLLTPVRRMARTTAYDASEVGMMFNRCRKPFNTAAGPLSLVHLLAAWQANHAEPCSKDIG</sequence>
<reference evidence="1" key="1">
    <citation type="journal article" date="2023" name="Mol. Phylogenet. Evol.">
        <title>Genome-scale phylogeny and comparative genomics of the fungal order Sordariales.</title>
        <authorList>
            <person name="Hensen N."/>
            <person name="Bonometti L."/>
            <person name="Westerberg I."/>
            <person name="Brannstrom I.O."/>
            <person name="Guillou S."/>
            <person name="Cros-Aarteil S."/>
            <person name="Calhoun S."/>
            <person name="Haridas S."/>
            <person name="Kuo A."/>
            <person name="Mondo S."/>
            <person name="Pangilinan J."/>
            <person name="Riley R."/>
            <person name="LaButti K."/>
            <person name="Andreopoulos B."/>
            <person name="Lipzen A."/>
            <person name="Chen C."/>
            <person name="Yan M."/>
            <person name="Daum C."/>
            <person name="Ng V."/>
            <person name="Clum A."/>
            <person name="Steindorff A."/>
            <person name="Ohm R.A."/>
            <person name="Martin F."/>
            <person name="Silar P."/>
            <person name="Natvig D.O."/>
            <person name="Lalanne C."/>
            <person name="Gautier V."/>
            <person name="Ament-Velasquez S.L."/>
            <person name="Kruys A."/>
            <person name="Hutchinson M.I."/>
            <person name="Powell A.J."/>
            <person name="Barry K."/>
            <person name="Miller A.N."/>
            <person name="Grigoriev I.V."/>
            <person name="Debuchy R."/>
            <person name="Gladieux P."/>
            <person name="Hiltunen Thoren M."/>
            <person name="Johannesson H."/>
        </authorList>
    </citation>
    <scope>NUCLEOTIDE SEQUENCE</scope>
    <source>
        <strain evidence="1">CBS 232.78</strain>
    </source>
</reference>
<dbReference type="Proteomes" id="UP001285441">
    <property type="component" value="Unassembled WGS sequence"/>
</dbReference>
<organism evidence="1 2">
    <name type="scientific">Podospora didyma</name>
    <dbReference type="NCBI Taxonomy" id="330526"/>
    <lineage>
        <taxon>Eukaryota</taxon>
        <taxon>Fungi</taxon>
        <taxon>Dikarya</taxon>
        <taxon>Ascomycota</taxon>
        <taxon>Pezizomycotina</taxon>
        <taxon>Sordariomycetes</taxon>
        <taxon>Sordariomycetidae</taxon>
        <taxon>Sordariales</taxon>
        <taxon>Podosporaceae</taxon>
        <taxon>Podospora</taxon>
    </lineage>
</organism>
<proteinExistence type="predicted"/>
<protein>
    <submittedName>
        <fullName evidence="1">Uncharacterized protein</fullName>
    </submittedName>
</protein>
<gene>
    <name evidence="1" type="ORF">B0H63DRAFT_468267</name>
</gene>
<dbReference type="Gene3D" id="3.40.50.720">
    <property type="entry name" value="NAD(P)-binding Rossmann-like Domain"/>
    <property type="match status" value="1"/>
</dbReference>
<evidence type="ECO:0000313" key="2">
    <source>
        <dbReference type="Proteomes" id="UP001285441"/>
    </source>
</evidence>
<accession>A0AAE0NS66</accession>
<dbReference type="AlphaFoldDB" id="A0AAE0NS66"/>
<keyword evidence="2" id="KW-1185">Reference proteome</keyword>
<reference evidence="1" key="2">
    <citation type="submission" date="2023-06" db="EMBL/GenBank/DDBJ databases">
        <authorList>
            <consortium name="Lawrence Berkeley National Laboratory"/>
            <person name="Haridas S."/>
            <person name="Hensen N."/>
            <person name="Bonometti L."/>
            <person name="Westerberg I."/>
            <person name="Brannstrom I.O."/>
            <person name="Guillou S."/>
            <person name="Cros-Aarteil S."/>
            <person name="Calhoun S."/>
            <person name="Kuo A."/>
            <person name="Mondo S."/>
            <person name="Pangilinan J."/>
            <person name="Riley R."/>
            <person name="LaButti K."/>
            <person name="Andreopoulos B."/>
            <person name="Lipzen A."/>
            <person name="Chen C."/>
            <person name="Yanf M."/>
            <person name="Daum C."/>
            <person name="Ng V."/>
            <person name="Clum A."/>
            <person name="Steindorff A."/>
            <person name="Ohm R."/>
            <person name="Martin F."/>
            <person name="Silar P."/>
            <person name="Natvig D."/>
            <person name="Lalanne C."/>
            <person name="Gautier V."/>
            <person name="Ament-velasquez S.L."/>
            <person name="Kruys A."/>
            <person name="Hutchinson M.I."/>
            <person name="Powell A.J."/>
            <person name="Barry K."/>
            <person name="Miller A.N."/>
            <person name="Grigoriev I.V."/>
            <person name="Debuchy R."/>
            <person name="Gladieux P."/>
            <person name="Thoren M.H."/>
            <person name="Johannesson H."/>
        </authorList>
    </citation>
    <scope>NUCLEOTIDE SEQUENCE</scope>
    <source>
        <strain evidence="1">CBS 232.78</strain>
    </source>
</reference>
<name>A0AAE0NS66_9PEZI</name>
<dbReference type="EMBL" id="JAULSW010000003">
    <property type="protein sequence ID" value="KAK3386712.1"/>
    <property type="molecule type" value="Genomic_DNA"/>
</dbReference>
<comment type="caution">
    <text evidence="1">The sequence shown here is derived from an EMBL/GenBank/DDBJ whole genome shotgun (WGS) entry which is preliminary data.</text>
</comment>
<evidence type="ECO:0000313" key="1">
    <source>
        <dbReference type="EMBL" id="KAK3386712.1"/>
    </source>
</evidence>